<dbReference type="STRING" id="1499966.U14_01219"/>
<dbReference type="Proteomes" id="UP000030700">
    <property type="component" value="Unassembled WGS sequence"/>
</dbReference>
<dbReference type="Gene3D" id="3.40.930.10">
    <property type="entry name" value="Mannitol-specific EII, Chain A"/>
    <property type="match status" value="1"/>
</dbReference>
<dbReference type="PROSITE" id="PS51094">
    <property type="entry name" value="PTS_EIIA_TYPE_2"/>
    <property type="match status" value="1"/>
</dbReference>
<gene>
    <name evidence="2" type="ORF">U14_01219</name>
</gene>
<proteinExistence type="predicted"/>
<dbReference type="AlphaFoldDB" id="A0A0S6VRL1"/>
<dbReference type="InterPro" id="IPR051541">
    <property type="entry name" value="PTS_SugarTrans_NitroReg"/>
</dbReference>
<dbReference type="InterPro" id="IPR016152">
    <property type="entry name" value="PTrfase/Anion_transptr"/>
</dbReference>
<dbReference type="Pfam" id="PF00359">
    <property type="entry name" value="PTS_EIIA_2"/>
    <property type="match status" value="1"/>
</dbReference>
<dbReference type="InterPro" id="IPR002178">
    <property type="entry name" value="PTS_EIIA_type-2_dom"/>
</dbReference>
<dbReference type="PANTHER" id="PTHR47738">
    <property type="entry name" value="PTS SYSTEM FRUCTOSE-LIKE EIIA COMPONENT-RELATED"/>
    <property type="match status" value="1"/>
</dbReference>
<keyword evidence="3" id="KW-1185">Reference proteome</keyword>
<name>A0A0S6VRL1_9BACT</name>
<evidence type="ECO:0000259" key="1">
    <source>
        <dbReference type="PROSITE" id="PS51094"/>
    </source>
</evidence>
<dbReference type="SUPFAM" id="SSF55804">
    <property type="entry name" value="Phoshotransferase/anion transport protein"/>
    <property type="match status" value="1"/>
</dbReference>
<reference evidence="2" key="1">
    <citation type="journal article" date="2015" name="PeerJ">
        <title>First genomic representation of candidate bacterial phylum KSB3 points to enhanced environmental sensing as a trigger of wastewater bulking.</title>
        <authorList>
            <person name="Sekiguchi Y."/>
            <person name="Ohashi A."/>
            <person name="Parks D.H."/>
            <person name="Yamauchi T."/>
            <person name="Tyson G.W."/>
            <person name="Hugenholtz P."/>
        </authorList>
    </citation>
    <scope>NUCLEOTIDE SEQUENCE [LARGE SCALE GENOMIC DNA]</scope>
</reference>
<dbReference type="HOGENOM" id="CLU_1052815_0_0_0"/>
<evidence type="ECO:0000313" key="3">
    <source>
        <dbReference type="Proteomes" id="UP000030700"/>
    </source>
</evidence>
<protein>
    <submittedName>
        <fullName evidence="2">PTS system, IIA component</fullName>
    </submittedName>
</protein>
<dbReference type="GO" id="GO:0030295">
    <property type="term" value="F:protein kinase activator activity"/>
    <property type="evidence" value="ECO:0007669"/>
    <property type="project" value="TreeGrafter"/>
</dbReference>
<accession>A0A0S6VRL1</accession>
<dbReference type="PANTHER" id="PTHR47738:SF1">
    <property type="entry name" value="NITROGEN REGULATORY PROTEIN"/>
    <property type="match status" value="1"/>
</dbReference>
<feature type="domain" description="PTS EIIA type-2" evidence="1">
    <location>
        <begin position="1"/>
        <end position="149"/>
    </location>
</feature>
<evidence type="ECO:0000313" key="2">
    <source>
        <dbReference type="EMBL" id="GAK49994.1"/>
    </source>
</evidence>
<organism evidence="2">
    <name type="scientific">Candidatus Moduliflexus flocculans</name>
    <dbReference type="NCBI Taxonomy" id="1499966"/>
    <lineage>
        <taxon>Bacteria</taxon>
        <taxon>Candidatus Moduliflexota</taxon>
        <taxon>Candidatus Moduliflexia</taxon>
        <taxon>Candidatus Moduliflexales</taxon>
        <taxon>Candidatus Moduliflexaceae</taxon>
    </lineage>
</organism>
<dbReference type="EMBL" id="DF820455">
    <property type="protein sequence ID" value="GAK49994.1"/>
    <property type="molecule type" value="Genomic_DNA"/>
</dbReference>
<sequence>MNSILTALQEGRLFELPDNDKTSALQFLAHVIAAFPQVPADVDIFEHVMKREESFNTALGKGWACPHARVSFEEDLMCAIGWSPEGIAYNAPDGKPVMLVIMYVISDTQRNHYLREISVLARALETYPSFEKLWDVKNLDDIRNYLLDLVDTAKESSGPDTRTRMIRLQAKAAPEALTFHDLSNLIVEPVTLIAIPKMKPVALTQNQSLLEWLDSTSDLIARLEAEGVYQNGGWRVIRRGVVAYQGGRMAYDCIAVRLNPLK</sequence>